<evidence type="ECO:0000256" key="10">
    <source>
        <dbReference type="ARBA" id="ARBA00023180"/>
    </source>
</evidence>
<evidence type="ECO:0000259" key="15">
    <source>
        <dbReference type="PROSITE" id="PS50261"/>
    </source>
</evidence>
<sequence>MNSYLVSSQQHSASAMLKAKWISLWISDVLCCILGILVILCTSDDVCCNKHLVIMDDTDSNNSEIYRTNPWVNITNGQCFTDYCKTGGNNLEENYYFVTKPVQTLGLSEVYIERNPNHIIVYFNTTFKTVQILSECAKIMKCWRSFNVSRPAYSGGINETKYFPGNCSVICVDLDKICKTSTECEDPTGKQNFNSTHILNVTLTNKLQQESLSCKKCKAPTTEDKIHKDMKNLLEPFNGTEKTVETNELKALVKKIQISDIKETSFVLSADGVEEKYKDKATVLQISKEALQMAVKGKNETIFVVAVVKDRLLFQDKHNSSISNEIIAIDMGVSISNLKEPISMTFYHSDSQDKAVYECVFWDSNDNESIWNNSGCETHTTQSETTCKCYHLTFFAVLASPYNTTISASTLKSLTYISYIGCGISFFFLAVVLCMHTMLRRAKSDTSTTILINLCAALSLLNLTFLMNEWLSSMGNQVICNIIAATMHYSLLCTFTWFGIKAFYFYYLIIKLSTTEIKKIWMKMGAVGWGMPAVVVIILGGLKKYGEYKIYKEEGGTVSMCWITDPVVHYITNIGYYALVFSFTVVIFIVVSVKIFHMRKSNPRSAEGSKKNAFTLLGLACVLGITWGVMFFNVGPLQVPSFYVFTILNSLQGFFIFLWYYNSSSAAKAIDQPSEKSSHSGISNTTNCNPYNSTASKS</sequence>
<keyword evidence="17" id="KW-1185">Reference proteome</keyword>
<evidence type="ECO:0000313" key="17">
    <source>
        <dbReference type="Proteomes" id="UP001369086"/>
    </source>
</evidence>
<dbReference type="PROSITE" id="PS50221">
    <property type="entry name" value="GAIN_B"/>
    <property type="match status" value="1"/>
</dbReference>
<gene>
    <name evidence="16" type="ORF">HHUSO_G19124</name>
</gene>
<comment type="subcellular location">
    <subcellularLocation>
        <location evidence="1">Cell membrane</location>
        <topology evidence="1">Multi-pass membrane protein</topology>
    </subcellularLocation>
</comment>
<dbReference type="Gene3D" id="1.20.1070.10">
    <property type="entry name" value="Rhodopsin 7-helix transmembrane proteins"/>
    <property type="match status" value="1"/>
</dbReference>
<accession>A0ABR0Z559</accession>
<feature type="transmembrane region" description="Helical" evidence="13">
    <location>
        <begin position="520"/>
        <end position="542"/>
    </location>
</feature>
<dbReference type="PANTHER" id="PTHR12011">
    <property type="entry name" value="ADHESION G-PROTEIN COUPLED RECEPTOR"/>
    <property type="match status" value="1"/>
</dbReference>
<dbReference type="PRINTS" id="PR00249">
    <property type="entry name" value="GPCRSECRETIN"/>
</dbReference>
<reference evidence="16 17" key="1">
    <citation type="submission" date="2021-05" db="EMBL/GenBank/DDBJ databases">
        <authorList>
            <person name="Zahm M."/>
            <person name="Klopp C."/>
            <person name="Cabau C."/>
            <person name="Kuhl H."/>
            <person name="Suciu R."/>
            <person name="Ciorpac M."/>
            <person name="Holostenco D."/>
            <person name="Gessner J."/>
            <person name="Wuertz S."/>
            <person name="Hohne C."/>
            <person name="Stock M."/>
            <person name="Gislard M."/>
            <person name="Lluch J."/>
            <person name="Milhes M."/>
            <person name="Lampietro C."/>
            <person name="Lopez Roques C."/>
            <person name="Donnadieu C."/>
            <person name="Du K."/>
            <person name="Schartl M."/>
            <person name="Guiguen Y."/>
        </authorList>
    </citation>
    <scope>NUCLEOTIDE SEQUENCE [LARGE SCALE GENOMIC DNA]</scope>
    <source>
        <strain evidence="16">Hh-F2</strain>
        <tissue evidence="16">Blood</tissue>
    </source>
</reference>
<feature type="transmembrane region" description="Helical" evidence="13">
    <location>
        <begin position="416"/>
        <end position="438"/>
    </location>
</feature>
<dbReference type="EMBL" id="JAHFZB010000017">
    <property type="protein sequence ID" value="KAK6479966.1"/>
    <property type="molecule type" value="Genomic_DNA"/>
</dbReference>
<evidence type="ECO:0000256" key="5">
    <source>
        <dbReference type="ARBA" id="ARBA00022989"/>
    </source>
</evidence>
<dbReference type="InterPro" id="IPR000203">
    <property type="entry name" value="GPS"/>
</dbReference>
<feature type="transmembrane region" description="Helical" evidence="13">
    <location>
        <begin position="450"/>
        <end position="467"/>
    </location>
</feature>
<feature type="transmembrane region" description="Helical" evidence="13">
    <location>
        <begin position="614"/>
        <end position="635"/>
    </location>
</feature>
<evidence type="ECO:0000256" key="2">
    <source>
        <dbReference type="ARBA" id="ARBA00022475"/>
    </source>
</evidence>
<keyword evidence="11" id="KW-0807">Transducer</keyword>
<evidence type="ECO:0000259" key="14">
    <source>
        <dbReference type="PROSITE" id="PS50221"/>
    </source>
</evidence>
<keyword evidence="5 13" id="KW-1133">Transmembrane helix</keyword>
<feature type="transmembrane region" description="Helical" evidence="13">
    <location>
        <begin position="574"/>
        <end position="593"/>
    </location>
</feature>
<evidence type="ECO:0000256" key="12">
    <source>
        <dbReference type="SAM" id="MobiDB-lite"/>
    </source>
</evidence>
<dbReference type="PRINTS" id="PR01422">
    <property type="entry name" value="GPR56ORPHANR"/>
</dbReference>
<keyword evidence="3 13" id="KW-0812">Transmembrane</keyword>
<feature type="transmembrane region" description="Helical" evidence="13">
    <location>
        <begin position="487"/>
        <end position="508"/>
    </location>
</feature>
<keyword evidence="2" id="KW-1003">Cell membrane</keyword>
<feature type="compositionally biased region" description="Polar residues" evidence="12">
    <location>
        <begin position="679"/>
        <end position="698"/>
    </location>
</feature>
<dbReference type="InterPro" id="IPR003910">
    <property type="entry name" value="GPR1/GPR3/GPR5"/>
</dbReference>
<feature type="domain" description="G-protein coupled receptors family 2 profile 2" evidence="15">
    <location>
        <begin position="414"/>
        <end position="664"/>
    </location>
</feature>
<evidence type="ECO:0000256" key="1">
    <source>
        <dbReference type="ARBA" id="ARBA00004651"/>
    </source>
</evidence>
<keyword evidence="8" id="KW-1015">Disulfide bond</keyword>
<protein>
    <submittedName>
        <fullName evidence="16">Adhesion G-protein coupled receptor G2-like</fullName>
    </submittedName>
</protein>
<keyword evidence="10" id="KW-0325">Glycoprotein</keyword>
<evidence type="ECO:0000256" key="6">
    <source>
        <dbReference type="ARBA" id="ARBA00023040"/>
    </source>
</evidence>
<dbReference type="Gene3D" id="2.60.220.50">
    <property type="match status" value="1"/>
</dbReference>
<keyword evidence="7 13" id="KW-0472">Membrane</keyword>
<comment type="caution">
    <text evidence="16">The sequence shown here is derived from an EMBL/GenBank/DDBJ whole genome shotgun (WGS) entry which is preliminary data.</text>
</comment>
<evidence type="ECO:0000256" key="7">
    <source>
        <dbReference type="ARBA" id="ARBA00023136"/>
    </source>
</evidence>
<feature type="region of interest" description="Disordered" evidence="12">
    <location>
        <begin position="674"/>
        <end position="698"/>
    </location>
</feature>
<dbReference type="InterPro" id="IPR057244">
    <property type="entry name" value="GAIN_B"/>
</dbReference>
<name>A0ABR0Z559_HUSHU</name>
<dbReference type="SMART" id="SM00303">
    <property type="entry name" value="GPS"/>
    <property type="match status" value="1"/>
</dbReference>
<evidence type="ECO:0000256" key="11">
    <source>
        <dbReference type="ARBA" id="ARBA00023224"/>
    </source>
</evidence>
<dbReference type="InterPro" id="IPR017981">
    <property type="entry name" value="GPCR_2-like_7TM"/>
</dbReference>
<keyword evidence="9" id="KW-0675">Receptor</keyword>
<feature type="transmembrane region" description="Helical" evidence="13">
    <location>
        <begin position="641"/>
        <end position="661"/>
    </location>
</feature>
<evidence type="ECO:0000256" key="4">
    <source>
        <dbReference type="ARBA" id="ARBA00022729"/>
    </source>
</evidence>
<dbReference type="PANTHER" id="PTHR12011:SF474">
    <property type="entry name" value="ADHESION G PROTEIN-COUPLED RECEPTOR G11-RELATED"/>
    <property type="match status" value="1"/>
</dbReference>
<dbReference type="Pfam" id="PF00002">
    <property type="entry name" value="7tm_2"/>
    <property type="match status" value="1"/>
</dbReference>
<evidence type="ECO:0000313" key="16">
    <source>
        <dbReference type="EMBL" id="KAK6479966.1"/>
    </source>
</evidence>
<evidence type="ECO:0000256" key="13">
    <source>
        <dbReference type="SAM" id="Phobius"/>
    </source>
</evidence>
<proteinExistence type="predicted"/>
<dbReference type="InterPro" id="IPR046338">
    <property type="entry name" value="GAIN_dom_sf"/>
</dbReference>
<organism evidence="16 17">
    <name type="scientific">Huso huso</name>
    <name type="common">Beluga</name>
    <name type="synonym">Acipenser huso</name>
    <dbReference type="NCBI Taxonomy" id="61971"/>
    <lineage>
        <taxon>Eukaryota</taxon>
        <taxon>Metazoa</taxon>
        <taxon>Chordata</taxon>
        <taxon>Craniata</taxon>
        <taxon>Vertebrata</taxon>
        <taxon>Euteleostomi</taxon>
        <taxon>Actinopterygii</taxon>
        <taxon>Chondrostei</taxon>
        <taxon>Acipenseriformes</taxon>
        <taxon>Acipenseridae</taxon>
        <taxon>Huso</taxon>
    </lineage>
</organism>
<evidence type="ECO:0000256" key="3">
    <source>
        <dbReference type="ARBA" id="ARBA00022692"/>
    </source>
</evidence>
<feature type="domain" description="GAIN-B" evidence="14">
    <location>
        <begin position="257"/>
        <end position="405"/>
    </location>
</feature>
<evidence type="ECO:0000256" key="9">
    <source>
        <dbReference type="ARBA" id="ARBA00023170"/>
    </source>
</evidence>
<feature type="transmembrane region" description="Helical" evidence="13">
    <location>
        <begin position="21"/>
        <end position="40"/>
    </location>
</feature>
<dbReference type="PROSITE" id="PS50261">
    <property type="entry name" value="G_PROTEIN_RECEP_F2_4"/>
    <property type="match status" value="1"/>
</dbReference>
<dbReference type="Pfam" id="PF01825">
    <property type="entry name" value="GPS"/>
    <property type="match status" value="1"/>
</dbReference>
<keyword evidence="4" id="KW-0732">Signal</keyword>
<evidence type="ECO:0000256" key="8">
    <source>
        <dbReference type="ARBA" id="ARBA00023157"/>
    </source>
</evidence>
<keyword evidence="6" id="KW-0297">G-protein coupled receptor</keyword>
<dbReference type="InterPro" id="IPR000832">
    <property type="entry name" value="GPCR_2_secretin-like"/>
</dbReference>
<dbReference type="Proteomes" id="UP001369086">
    <property type="component" value="Unassembled WGS sequence"/>
</dbReference>